<dbReference type="SMART" id="SM00342">
    <property type="entry name" value="HTH_ARAC"/>
    <property type="match status" value="1"/>
</dbReference>
<protein>
    <recommendedName>
        <fullName evidence="2">histidine kinase</fullName>
        <ecNumber evidence="2">2.7.13.3</ecNumber>
    </recommendedName>
</protein>
<evidence type="ECO:0000259" key="12">
    <source>
        <dbReference type="PROSITE" id="PS01124"/>
    </source>
</evidence>
<dbReference type="InterPro" id="IPR003594">
    <property type="entry name" value="HATPase_dom"/>
</dbReference>
<proteinExistence type="predicted"/>
<keyword evidence="7" id="KW-0804">Transcription</keyword>
<feature type="domain" description="HTH araC/xylS-type" evidence="12">
    <location>
        <begin position="1300"/>
        <end position="1399"/>
    </location>
</feature>
<evidence type="ECO:0000256" key="4">
    <source>
        <dbReference type="ARBA" id="ARBA00022679"/>
    </source>
</evidence>
<evidence type="ECO:0000313" key="15">
    <source>
        <dbReference type="EMBL" id="SDD12445.1"/>
    </source>
</evidence>
<dbReference type="InterPro" id="IPR011110">
    <property type="entry name" value="Reg_prop"/>
</dbReference>
<comment type="catalytic activity">
    <reaction evidence="1">
        <text>ATP + protein L-histidine = ADP + protein N-phospho-L-histidine.</text>
        <dbReference type="EC" id="2.7.13.3"/>
    </reaction>
</comment>
<dbReference type="PRINTS" id="PR00344">
    <property type="entry name" value="BCTRLSENSOR"/>
</dbReference>
<evidence type="ECO:0000259" key="14">
    <source>
        <dbReference type="PROSITE" id="PS50110"/>
    </source>
</evidence>
<evidence type="ECO:0000256" key="11">
    <source>
        <dbReference type="SAM" id="SignalP"/>
    </source>
</evidence>
<dbReference type="Gene3D" id="2.130.10.10">
    <property type="entry name" value="YVTN repeat-like/Quinoprotein amine dehydrogenase"/>
    <property type="match status" value="2"/>
</dbReference>
<keyword evidence="10" id="KW-0472">Membrane</keyword>
<evidence type="ECO:0000256" key="7">
    <source>
        <dbReference type="ARBA" id="ARBA00023163"/>
    </source>
</evidence>
<dbReference type="InterPro" id="IPR011123">
    <property type="entry name" value="Y_Y_Y"/>
</dbReference>
<dbReference type="FunFam" id="3.30.565.10:FF:000006">
    <property type="entry name" value="Sensor histidine kinase WalK"/>
    <property type="match status" value="1"/>
</dbReference>
<dbReference type="OrthoDB" id="9809670at2"/>
<dbReference type="CDD" id="cd00082">
    <property type="entry name" value="HisKA"/>
    <property type="match status" value="1"/>
</dbReference>
<dbReference type="InterPro" id="IPR011006">
    <property type="entry name" value="CheY-like_superfamily"/>
</dbReference>
<keyword evidence="5 15" id="KW-0418">Kinase</keyword>
<evidence type="ECO:0000256" key="10">
    <source>
        <dbReference type="SAM" id="Phobius"/>
    </source>
</evidence>
<sequence>MFKKIYRILFLLLTTSAAVAQPHIARLGVEQGLSNETVRSIYQDRDGFMWFGTLDGLNRFDGYAFKIYRNKFGDTTSLLSDVIYGIAEDHQGNIWLATRLGVCRLNRFRDDFTTIYYRKTDQDKSIRLDRDVIKTVVCDANNNVLIASELKGLMMCEKAGTTAIQVAFTGTSGEKTWQYGVQAICFDKHGRTLVFVQGKGLCLLNYKSRTLQLLNNSIQYVNSMLPDGDRIWLAGNDGVYTYHLSRNQVQKSLTVENARLNANLAIALESDHKRNIYVATMGGGLNVYDKVTGQVRYLVAGDGRGQLSSSGIYSLFVDKTSRIWIGTRRGGINIIDPGREKFVTVSHEPGDANSLSGNFITSVCEAPGGGLLVATEDNGLNVVDAKNNRITYYKNNPRDPASLSGNNVNNITIDHLGNIWLATYTDGICRFIPAGHSFKRYRTVNEKTGVENKVFNIFYEDAGRTLWASALRRGNYFGALYRYNRPKDVFEIFDDRLSDLFSLVEDSRGDFWGGGLTDLVKIDRVNRRHQYFYIGQFIRTITDDGMGHLWLGTEGGGLVLFDRKQQKVTARYTTSEGLSNNSIFSTLQDDKGNLWLGTFNGLSRFRIKDRTFRNYYRSDGLESDQFHFNAATKLRSGAFVFGGIQGYNVFFPDSIGLPAGHVPLRFTGIVIDGRPVERVPGYISKMSGSNIAAIAVPYNNAVFSFNFAALEYAVPDKISYAYMMDGWDKGWNYSGNVRTATYTHLREGNYVFRVKCTDSNGIWKNEITIPVKVFPPWYRSWWAYLLYVAVIISLVYLYLRYRARQAQLQYEVDLQKLNVQKEKAEREKGLAELALEKAEHEKYAAELETERTQRALEQSERETEKAIADREREVNERRASFFTSISHEFRTPLTLIINPVKDILEKRDLLPEKEDRELEIVYRNARRMLSLTNQLLLFRREESGLDTVYPAKLDLVALCKDVYLCFVQQAQAKNIQYHFYCDPKVITIYGDKDKLEIIFYNLLSNALKYAPHSGEVVLELLDEENAVSIRISDNGPGISPEATDKIFEKFYQAKESGKEIKPGFGIGLYLARQFAEAHQGRIGYSIRKGGGALFHVHLLKGSGHFTKEQLSHNVVSGQSVLHEMVHGAEEQAGELVSSVTEQTGALLASDKRSILVVDDDPAIREYLSLVLNTDYQVYEAPGAEEGIRKAENLLPDIIISDIMMGGLNGIDLCKAIKENPGLSHIPVILLTGTSSDALKLQGIRQGADDYIMKPFDKELLLARVSTLLKNRTSLQQYFYNAITLDNQDIKIPEKYRQFLEKCIEVVEEHLDDEEFNSKKLAMELGMSYSLITKRVKAVSGQPLNSFIRFIRLRKAARLFIDTGYNVNEVATTVGIFDARYFREQFSKQFGMNPSAFIKKYRKPFANKYTVNKDVLGKGEA</sequence>
<dbReference type="SUPFAM" id="SSF46689">
    <property type="entry name" value="Homeodomain-like"/>
    <property type="match status" value="1"/>
</dbReference>
<keyword evidence="10" id="KW-0812">Transmembrane</keyword>
<dbReference type="PROSITE" id="PS50109">
    <property type="entry name" value="HIS_KIN"/>
    <property type="match status" value="1"/>
</dbReference>
<dbReference type="CDD" id="cd00146">
    <property type="entry name" value="PKD"/>
    <property type="match status" value="1"/>
</dbReference>
<name>A0A1G6S8F5_NIADE</name>
<dbReference type="Gene3D" id="1.10.287.130">
    <property type="match status" value="1"/>
</dbReference>
<dbReference type="GO" id="GO:0003700">
    <property type="term" value="F:DNA-binding transcription factor activity"/>
    <property type="evidence" value="ECO:0007669"/>
    <property type="project" value="InterPro"/>
</dbReference>
<feature type="modified residue" description="4-aspartylphosphate" evidence="8">
    <location>
        <position position="1201"/>
    </location>
</feature>
<evidence type="ECO:0000313" key="16">
    <source>
        <dbReference type="Proteomes" id="UP000198757"/>
    </source>
</evidence>
<dbReference type="Pfam" id="PF00512">
    <property type="entry name" value="HisKA"/>
    <property type="match status" value="1"/>
</dbReference>
<keyword evidence="9" id="KW-0175">Coiled coil</keyword>
<keyword evidence="6" id="KW-0805">Transcription regulation</keyword>
<evidence type="ECO:0000256" key="1">
    <source>
        <dbReference type="ARBA" id="ARBA00000085"/>
    </source>
</evidence>
<dbReference type="SUPFAM" id="SSF55874">
    <property type="entry name" value="ATPase domain of HSP90 chaperone/DNA topoisomerase II/histidine kinase"/>
    <property type="match status" value="1"/>
</dbReference>
<evidence type="ECO:0000256" key="2">
    <source>
        <dbReference type="ARBA" id="ARBA00012438"/>
    </source>
</evidence>
<dbReference type="Pfam" id="PF00072">
    <property type="entry name" value="Response_reg"/>
    <property type="match status" value="1"/>
</dbReference>
<evidence type="ECO:0000256" key="3">
    <source>
        <dbReference type="ARBA" id="ARBA00022553"/>
    </source>
</evidence>
<dbReference type="Pfam" id="PF07494">
    <property type="entry name" value="Reg_prop"/>
    <property type="match status" value="5"/>
</dbReference>
<evidence type="ECO:0000256" key="6">
    <source>
        <dbReference type="ARBA" id="ARBA00023015"/>
    </source>
</evidence>
<dbReference type="InterPro" id="IPR036097">
    <property type="entry name" value="HisK_dim/P_sf"/>
</dbReference>
<evidence type="ECO:0000256" key="9">
    <source>
        <dbReference type="SAM" id="Coils"/>
    </source>
</evidence>
<dbReference type="SUPFAM" id="SSF47384">
    <property type="entry name" value="Homodimeric domain of signal transducing histidine kinase"/>
    <property type="match status" value="1"/>
</dbReference>
<dbReference type="CDD" id="cd00075">
    <property type="entry name" value="HATPase"/>
    <property type="match status" value="1"/>
</dbReference>
<dbReference type="Gene3D" id="1.10.10.60">
    <property type="entry name" value="Homeodomain-like"/>
    <property type="match status" value="1"/>
</dbReference>
<dbReference type="InterPro" id="IPR036890">
    <property type="entry name" value="HATPase_C_sf"/>
</dbReference>
<dbReference type="PROSITE" id="PS50110">
    <property type="entry name" value="RESPONSE_REGULATORY"/>
    <property type="match status" value="1"/>
</dbReference>
<keyword evidence="16" id="KW-1185">Reference proteome</keyword>
<feature type="domain" description="Histidine kinase" evidence="13">
    <location>
        <begin position="884"/>
        <end position="1102"/>
    </location>
</feature>
<dbReference type="InterPro" id="IPR009057">
    <property type="entry name" value="Homeodomain-like_sf"/>
</dbReference>
<organism evidence="15 16">
    <name type="scientific">Niabella drilacis (strain DSM 25811 / CCM 8410 / CCUG 62505 / LMG 26954 / E90)</name>
    <dbReference type="NCBI Taxonomy" id="1285928"/>
    <lineage>
        <taxon>Bacteria</taxon>
        <taxon>Pseudomonadati</taxon>
        <taxon>Bacteroidota</taxon>
        <taxon>Chitinophagia</taxon>
        <taxon>Chitinophagales</taxon>
        <taxon>Chitinophagaceae</taxon>
        <taxon>Niabella</taxon>
    </lineage>
</organism>
<feature type="domain" description="Response regulatory" evidence="14">
    <location>
        <begin position="1153"/>
        <end position="1268"/>
    </location>
</feature>
<dbReference type="Gene3D" id="3.40.50.2300">
    <property type="match status" value="1"/>
</dbReference>
<dbReference type="RefSeq" id="WP_090390440.1">
    <property type="nucleotide sequence ID" value="NZ_FMZO01000006.1"/>
</dbReference>
<dbReference type="InterPro" id="IPR018060">
    <property type="entry name" value="HTH_AraC"/>
</dbReference>
<dbReference type="SMART" id="SM00388">
    <property type="entry name" value="HisKA"/>
    <property type="match status" value="1"/>
</dbReference>
<feature type="coiled-coil region" evidence="9">
    <location>
        <begin position="807"/>
        <end position="876"/>
    </location>
</feature>
<dbReference type="InterPro" id="IPR013783">
    <property type="entry name" value="Ig-like_fold"/>
</dbReference>
<dbReference type="SMART" id="SM00448">
    <property type="entry name" value="REC"/>
    <property type="match status" value="1"/>
</dbReference>
<dbReference type="STRING" id="1285928.SAMN04487894_106113"/>
<gene>
    <name evidence="15" type="ORF">SAMN04487894_106113</name>
</gene>
<dbReference type="Gene3D" id="3.30.565.10">
    <property type="entry name" value="Histidine kinase-like ATPase, C-terminal domain"/>
    <property type="match status" value="1"/>
</dbReference>
<dbReference type="SUPFAM" id="SSF52172">
    <property type="entry name" value="CheY-like"/>
    <property type="match status" value="1"/>
</dbReference>
<keyword evidence="3 8" id="KW-0597">Phosphoprotein</keyword>
<accession>A0A1G6S8F5</accession>
<evidence type="ECO:0000256" key="8">
    <source>
        <dbReference type="PROSITE-ProRule" id="PRU00169"/>
    </source>
</evidence>
<dbReference type="PANTHER" id="PTHR43547">
    <property type="entry name" value="TWO-COMPONENT HISTIDINE KINASE"/>
    <property type="match status" value="1"/>
</dbReference>
<evidence type="ECO:0000256" key="5">
    <source>
        <dbReference type="ARBA" id="ARBA00022777"/>
    </source>
</evidence>
<reference evidence="16" key="1">
    <citation type="submission" date="2016-10" db="EMBL/GenBank/DDBJ databases">
        <authorList>
            <person name="Varghese N."/>
            <person name="Submissions S."/>
        </authorList>
    </citation>
    <scope>NUCLEOTIDE SEQUENCE [LARGE SCALE GENOMIC DNA]</scope>
    <source>
        <strain evidence="16">DSM 25811 / CCM 8410 / LMG 26954 / E90</strain>
    </source>
</reference>
<dbReference type="EMBL" id="FMZO01000006">
    <property type="protein sequence ID" value="SDD12445.1"/>
    <property type="molecule type" value="Genomic_DNA"/>
</dbReference>
<dbReference type="InterPro" id="IPR005467">
    <property type="entry name" value="His_kinase_dom"/>
</dbReference>
<keyword evidence="4" id="KW-0808">Transferase</keyword>
<dbReference type="EC" id="2.7.13.3" evidence="2"/>
<dbReference type="SUPFAM" id="SSF69322">
    <property type="entry name" value="Tricorn protease domain 2"/>
    <property type="match status" value="1"/>
</dbReference>
<dbReference type="InterPro" id="IPR003661">
    <property type="entry name" value="HisK_dim/P_dom"/>
</dbReference>
<feature type="signal peptide" evidence="11">
    <location>
        <begin position="1"/>
        <end position="20"/>
    </location>
</feature>
<dbReference type="GO" id="GO:0043565">
    <property type="term" value="F:sequence-specific DNA binding"/>
    <property type="evidence" value="ECO:0007669"/>
    <property type="project" value="InterPro"/>
</dbReference>
<dbReference type="Pfam" id="PF02518">
    <property type="entry name" value="HATPase_c"/>
    <property type="match status" value="1"/>
</dbReference>
<dbReference type="Pfam" id="PF07495">
    <property type="entry name" value="Y_Y_Y"/>
    <property type="match status" value="1"/>
</dbReference>
<dbReference type="GO" id="GO:0000155">
    <property type="term" value="F:phosphorelay sensor kinase activity"/>
    <property type="evidence" value="ECO:0007669"/>
    <property type="project" value="InterPro"/>
</dbReference>
<dbReference type="InterPro" id="IPR001789">
    <property type="entry name" value="Sig_transdc_resp-reg_receiver"/>
</dbReference>
<dbReference type="Pfam" id="PF12833">
    <property type="entry name" value="HTH_18"/>
    <property type="match status" value="1"/>
</dbReference>
<feature type="chain" id="PRO_5011672190" description="histidine kinase" evidence="11">
    <location>
        <begin position="21"/>
        <end position="1420"/>
    </location>
</feature>
<dbReference type="PROSITE" id="PS01124">
    <property type="entry name" value="HTH_ARAC_FAMILY_2"/>
    <property type="match status" value="1"/>
</dbReference>
<dbReference type="InterPro" id="IPR015943">
    <property type="entry name" value="WD40/YVTN_repeat-like_dom_sf"/>
</dbReference>
<keyword evidence="11" id="KW-0732">Signal</keyword>
<keyword evidence="10" id="KW-1133">Transmembrane helix</keyword>
<dbReference type="Proteomes" id="UP000198757">
    <property type="component" value="Unassembled WGS sequence"/>
</dbReference>
<dbReference type="PANTHER" id="PTHR43547:SF2">
    <property type="entry name" value="HYBRID SIGNAL TRANSDUCTION HISTIDINE KINASE C"/>
    <property type="match status" value="1"/>
</dbReference>
<evidence type="ECO:0000259" key="13">
    <source>
        <dbReference type="PROSITE" id="PS50109"/>
    </source>
</evidence>
<dbReference type="SMART" id="SM00387">
    <property type="entry name" value="HATPase_c"/>
    <property type="match status" value="1"/>
</dbReference>
<feature type="transmembrane region" description="Helical" evidence="10">
    <location>
        <begin position="781"/>
        <end position="799"/>
    </location>
</feature>
<dbReference type="Gene3D" id="2.60.40.10">
    <property type="entry name" value="Immunoglobulins"/>
    <property type="match status" value="1"/>
</dbReference>
<dbReference type="InterPro" id="IPR004358">
    <property type="entry name" value="Sig_transdc_His_kin-like_C"/>
</dbReference>
<dbReference type="SUPFAM" id="SSF63829">
    <property type="entry name" value="Calcium-dependent phosphotriesterase"/>
    <property type="match status" value="1"/>
</dbReference>